<feature type="domain" description="F-box" evidence="1">
    <location>
        <begin position="82"/>
        <end position="139"/>
    </location>
</feature>
<dbReference type="Gene3D" id="1.20.1280.50">
    <property type="match status" value="1"/>
</dbReference>
<gene>
    <name evidence="2" type="ORF">PsYK624_024880</name>
</gene>
<protein>
    <recommendedName>
        <fullName evidence="1">F-box domain-containing protein</fullName>
    </recommendedName>
</protein>
<sequence length="594" mass="66079">MTSTADVAEAVTNCLRTISAWQLGTANLLGPSIPTGSVGQLRPSDCHLDAIEKVLSDVKDSEEKMRQMIPTIAAARNSQLPISRLPPELLRYVFEYHFEGTIDSQQLGDTYPTCIIASVCSYWRAVALGSPMLWSRIDLSRPLALVDCLMERAAGHPLTVDCDHSSGRKISVTAFYPHFFKAHIQSIKDLTLATDFLFPDTFRECLTLHAPILQRCTVRVTSLPSGIRPVLSEPLFGNCAPQLRYVDIRGLDFSWVTVPLTANLSTLILHCSIIPEHAGAIIHQILEGSPNLQVLELRADGRQIIDLEAMILLPRPSAPMPRLRLKLLQTLILDIPSSLLQHVLSFVDAPFLRKIELTLSDIGGAHIEDVRRLCSRDVLPPLPLLNTVQLVVVVLNRNSARRLAQFSVHGIGEELGDGLAGRNFMLEWRPYRNDLTQETPDLRSMLDSLCRLTGQSLRALVCVTDFDAPDHPCEIPLGLLSLPRLGFEGAAAAMWMARNTSKTAPADAAAQWTELEEIFLANGVVEADAMLDFVDWCNSCFENPQHKLRSLSMLEMTVKVDSDEIADKVLDRVRSMREHDITLNCTDINFWYPD</sequence>
<evidence type="ECO:0000313" key="2">
    <source>
        <dbReference type="EMBL" id="GJE86408.1"/>
    </source>
</evidence>
<proteinExistence type="predicted"/>
<keyword evidence="3" id="KW-1185">Reference proteome</keyword>
<dbReference type="SUPFAM" id="SSF81383">
    <property type="entry name" value="F-box domain"/>
    <property type="match status" value="1"/>
</dbReference>
<dbReference type="Proteomes" id="UP000703269">
    <property type="component" value="Unassembled WGS sequence"/>
</dbReference>
<name>A0A9P3G1A5_9APHY</name>
<accession>A0A9P3G1A5</accession>
<dbReference type="InterPro" id="IPR001810">
    <property type="entry name" value="F-box_dom"/>
</dbReference>
<organism evidence="2 3">
    <name type="scientific">Phanerochaete sordida</name>
    <dbReference type="NCBI Taxonomy" id="48140"/>
    <lineage>
        <taxon>Eukaryota</taxon>
        <taxon>Fungi</taxon>
        <taxon>Dikarya</taxon>
        <taxon>Basidiomycota</taxon>
        <taxon>Agaricomycotina</taxon>
        <taxon>Agaricomycetes</taxon>
        <taxon>Polyporales</taxon>
        <taxon>Phanerochaetaceae</taxon>
        <taxon>Phanerochaete</taxon>
    </lineage>
</organism>
<dbReference type="InterPro" id="IPR036047">
    <property type="entry name" value="F-box-like_dom_sf"/>
</dbReference>
<dbReference type="AlphaFoldDB" id="A0A9P3G1A5"/>
<evidence type="ECO:0000313" key="3">
    <source>
        <dbReference type="Proteomes" id="UP000703269"/>
    </source>
</evidence>
<dbReference type="OrthoDB" id="2752753at2759"/>
<dbReference type="SUPFAM" id="SSF52047">
    <property type="entry name" value="RNI-like"/>
    <property type="match status" value="1"/>
</dbReference>
<reference evidence="2 3" key="1">
    <citation type="submission" date="2021-08" db="EMBL/GenBank/DDBJ databases">
        <title>Draft Genome Sequence of Phanerochaete sordida strain YK-624.</title>
        <authorList>
            <person name="Mori T."/>
            <person name="Dohra H."/>
            <person name="Suzuki T."/>
            <person name="Kawagishi H."/>
            <person name="Hirai H."/>
        </authorList>
    </citation>
    <scope>NUCLEOTIDE SEQUENCE [LARGE SCALE GENOMIC DNA]</scope>
    <source>
        <strain evidence="2 3">YK-624</strain>
    </source>
</reference>
<dbReference type="EMBL" id="BPQB01000004">
    <property type="protein sequence ID" value="GJE86408.1"/>
    <property type="molecule type" value="Genomic_DNA"/>
</dbReference>
<evidence type="ECO:0000259" key="1">
    <source>
        <dbReference type="Pfam" id="PF12937"/>
    </source>
</evidence>
<dbReference type="Pfam" id="PF12937">
    <property type="entry name" value="F-box-like"/>
    <property type="match status" value="1"/>
</dbReference>
<comment type="caution">
    <text evidence="2">The sequence shown here is derived from an EMBL/GenBank/DDBJ whole genome shotgun (WGS) entry which is preliminary data.</text>
</comment>